<proteinExistence type="predicted"/>
<evidence type="ECO:0000313" key="2">
    <source>
        <dbReference type="Proteomes" id="UP000702425"/>
    </source>
</evidence>
<accession>A0ABX2CPR9</accession>
<evidence type="ECO:0008006" key="3">
    <source>
        <dbReference type="Google" id="ProtNLM"/>
    </source>
</evidence>
<reference evidence="1 2" key="1">
    <citation type="journal article" date="2020" name="Sci. Rep.">
        <title>A novel cyanobacterial geosmin producer, revising GeoA distribution and dispersion patterns in Bacteria.</title>
        <authorList>
            <person name="Churro C."/>
            <person name="Semedo-Aguiar A.P."/>
            <person name="Silva A.D."/>
            <person name="Pereira-Leal J.B."/>
            <person name="Leite R.B."/>
        </authorList>
    </citation>
    <scope>NUCLEOTIDE SEQUENCE [LARGE SCALE GENOMIC DNA]</scope>
    <source>
        <strain evidence="1 2">IPMA8</strain>
    </source>
</reference>
<name>A0ABX2CPR9_9CYAN</name>
<gene>
    <name evidence="1" type="ORF">E5S67_00136</name>
</gene>
<dbReference type="Pfam" id="PF16277">
    <property type="entry name" value="DUF4926"/>
    <property type="match status" value="1"/>
</dbReference>
<protein>
    <recommendedName>
        <fullName evidence="3">DUF4926 domain-containing protein</fullName>
    </recommendedName>
</protein>
<evidence type="ECO:0000313" key="1">
    <source>
        <dbReference type="EMBL" id="NQE32422.1"/>
    </source>
</evidence>
<dbReference type="EMBL" id="SRRZ01000001">
    <property type="protein sequence ID" value="NQE32422.1"/>
    <property type="molecule type" value="Genomic_DNA"/>
</dbReference>
<organism evidence="1 2">
    <name type="scientific">Microcoleus asticus IPMA8</name>
    <dbReference type="NCBI Taxonomy" id="2563858"/>
    <lineage>
        <taxon>Bacteria</taxon>
        <taxon>Bacillati</taxon>
        <taxon>Cyanobacteriota</taxon>
        <taxon>Cyanophyceae</taxon>
        <taxon>Oscillatoriophycideae</taxon>
        <taxon>Oscillatoriales</taxon>
        <taxon>Microcoleaceae</taxon>
        <taxon>Microcoleus</taxon>
        <taxon>Microcoleus asticus</taxon>
    </lineage>
</organism>
<dbReference type="InterPro" id="IPR032568">
    <property type="entry name" value="DUF4926"/>
</dbReference>
<dbReference type="RefSeq" id="WP_172184483.1">
    <property type="nucleotide sequence ID" value="NZ_CAWPPK010000001.1"/>
</dbReference>
<dbReference type="Proteomes" id="UP000702425">
    <property type="component" value="Unassembled WGS sequence"/>
</dbReference>
<comment type="caution">
    <text evidence="1">The sequence shown here is derived from an EMBL/GenBank/DDBJ whole genome shotgun (WGS) entry which is preliminary data.</text>
</comment>
<sequence length="88" mass="9686">MLKNFRLLDSVAILKPISNTRLALVEPEYASISSLPVGLVGTIIEVYDDTGKECQYLVEFADSQGSEYAMAMLKADEILVLQYELAVA</sequence>
<keyword evidence="2" id="KW-1185">Reference proteome</keyword>